<sequence length="791" mass="92868">MNNEDYLESPMLIKISFNKLLEQYEKLANSEDKFISEKARRILKIQEHIPELREGFTDFSLLDKYAKEIKFILQDSFSEVLTHNEIKAASVPFQNTIFNLSERFKKIIGTAGNDFELKIQNMPKGDTYIIACTIILKFCYGYNLNLRRPFFYEIPDADGIIRYYKILYNADFVEIIRTERAKKITQEDVDELLDNYDDLNLWKKKFPAEGYIFKGFVISNMFDVTDDQSISNIKSSLISEGQLYSEKPTSVFHDIFRSFLNIKDLEVGFSHFDRENKTFRRFYGGVGLNSYLLNNEDHMTCKESLCKWSYNQLINENKYFSISDIDKAYELSKGKAPQINAFKEQGIKSVVLAPIANNKELLGILEFVSYKPKVLNSINANKLTDVLPFILSAVERSKAERENLIEAIIQQECTSIHPSVHWRFKDEASNFIKELAKGNDVSFKKVTFEDVYPLYGQIDIKGSSEARNRATVKDLKLQLNEAKEIIEVVLKANNLPIYEELIFQIDGFLEDLESHFQVDSEQRITSFFRNEITQLFYHLLKEKVLSSRIDEYFNRIDNKLNVIYKFRKQYDDTISLINEKMSMLLDNKQVEAQEMYPHFFERFKTDGVEHNMYIGQSITREDTFNKIYLYNLRLWQLQVMCEMENEYYRLQNDLPIKFDATSMILVFGSPLAISFRMDEKQFDVDGTYNARYEIVKKRVDKAFIKGTKERITKKGKITIVYSQKSDESEYLKYIKFLQSKHYLGNDVEIVELQDLQAVTGLKAIRVSILYNKNQDDKEFYTYDDLMKEIKA</sequence>
<organism evidence="1 2">
    <name type="scientific">Gilvirhabdus luticola</name>
    <dbReference type="NCBI Taxonomy" id="3079858"/>
    <lineage>
        <taxon>Bacteria</taxon>
        <taxon>Pseudomonadati</taxon>
        <taxon>Bacteroidota</taxon>
        <taxon>Flavobacteriia</taxon>
        <taxon>Flavobacteriales</taxon>
        <taxon>Flavobacteriaceae</taxon>
        <taxon>Gilvirhabdus</taxon>
    </lineage>
</organism>
<dbReference type="EMBL" id="JAWHTF010000001">
    <property type="protein sequence ID" value="MDU8885130.1"/>
    <property type="molecule type" value="Genomic_DNA"/>
</dbReference>
<gene>
    <name evidence="1" type="ORF">RXV94_03085</name>
</gene>
<evidence type="ECO:0000313" key="1">
    <source>
        <dbReference type="EMBL" id="MDU8885130.1"/>
    </source>
</evidence>
<comment type="caution">
    <text evidence="1">The sequence shown here is derived from an EMBL/GenBank/DDBJ whole genome shotgun (WGS) entry which is preliminary data.</text>
</comment>
<keyword evidence="2" id="KW-1185">Reference proteome</keyword>
<dbReference type="Proteomes" id="UP001268651">
    <property type="component" value="Unassembled WGS sequence"/>
</dbReference>
<name>A0ABU3U3Z7_9FLAO</name>
<dbReference type="RefSeq" id="WP_316660991.1">
    <property type="nucleotide sequence ID" value="NZ_JAWHTF010000001.1"/>
</dbReference>
<evidence type="ECO:0000313" key="2">
    <source>
        <dbReference type="Proteomes" id="UP001268651"/>
    </source>
</evidence>
<accession>A0ABU3U3Z7</accession>
<reference evidence="1 2" key="1">
    <citation type="submission" date="2023-10" db="EMBL/GenBank/DDBJ databases">
        <title>Marimonas sp. nov. isolated from tidal mud flat.</title>
        <authorList>
            <person name="Jaincy N.J."/>
            <person name="Srinivasan S."/>
            <person name="Lee S.-S."/>
        </authorList>
    </citation>
    <scope>NUCLEOTIDE SEQUENCE [LARGE SCALE GENOMIC DNA]</scope>
    <source>
        <strain evidence="1 2">MJ-SS3</strain>
    </source>
</reference>
<proteinExistence type="predicted"/>
<protein>
    <submittedName>
        <fullName evidence="1">GAF domain-containing protein</fullName>
    </submittedName>
</protein>